<name>A0A6J3MG29_9PEZI</name>
<dbReference type="AlphaFoldDB" id="A0A6J3MG29"/>
<sequence>MGTLVLYWTVLGSPRMLGPRAGVWRFFGIVGIIITTITITLGFGVVGIHLGVESWFMMVFITGR</sequence>
<accession>A0A6J3MG29</accession>
<keyword evidence="2" id="KW-1185">Reference proteome</keyword>
<reference evidence="3" key="3">
    <citation type="submission" date="2025-08" db="UniProtKB">
        <authorList>
            <consortium name="RefSeq"/>
        </authorList>
    </citation>
    <scope>IDENTIFICATION</scope>
    <source>
        <strain evidence="3">CBS 342.82</strain>
    </source>
</reference>
<evidence type="ECO:0000256" key="1">
    <source>
        <dbReference type="SAM" id="Phobius"/>
    </source>
</evidence>
<evidence type="ECO:0000313" key="2">
    <source>
        <dbReference type="Proteomes" id="UP000504637"/>
    </source>
</evidence>
<keyword evidence="1" id="KW-0472">Membrane</keyword>
<feature type="transmembrane region" description="Helical" evidence="1">
    <location>
        <begin position="23"/>
        <end position="48"/>
    </location>
</feature>
<reference evidence="3" key="1">
    <citation type="submission" date="2020-01" db="EMBL/GenBank/DDBJ databases">
        <authorList>
            <consortium name="DOE Joint Genome Institute"/>
            <person name="Haridas S."/>
            <person name="Albert R."/>
            <person name="Binder M."/>
            <person name="Bloem J."/>
            <person name="Labutti K."/>
            <person name="Salamov A."/>
            <person name="Andreopoulos B."/>
            <person name="Baker S.E."/>
            <person name="Barry K."/>
            <person name="Bills G."/>
            <person name="Bluhm B.H."/>
            <person name="Cannon C."/>
            <person name="Castanera R."/>
            <person name="Culley D.E."/>
            <person name="Daum C."/>
            <person name="Ezra D."/>
            <person name="Gonzalez J.B."/>
            <person name="Henrissat B."/>
            <person name="Kuo A."/>
            <person name="Liang C."/>
            <person name="Lipzen A."/>
            <person name="Lutzoni F."/>
            <person name="Magnuson J."/>
            <person name="Mondo S."/>
            <person name="Nolan M."/>
            <person name="Ohm R."/>
            <person name="Pangilinan J."/>
            <person name="Park H.-J."/>
            <person name="Ramirez L."/>
            <person name="Alfaro M."/>
            <person name="Sun H."/>
            <person name="Tritt A."/>
            <person name="Yoshinaga Y."/>
            <person name="Zwiers L.-H."/>
            <person name="Turgeon B.G."/>
            <person name="Goodwin S.B."/>
            <person name="Spatafora J.W."/>
            <person name="Crous P.W."/>
            <person name="Grigoriev I.V."/>
        </authorList>
    </citation>
    <scope>NUCLEOTIDE SEQUENCE</scope>
    <source>
        <strain evidence="3">CBS 342.82</strain>
    </source>
</reference>
<keyword evidence="1" id="KW-0812">Transmembrane</keyword>
<dbReference type="Proteomes" id="UP000504637">
    <property type="component" value="Unplaced"/>
</dbReference>
<reference evidence="3" key="2">
    <citation type="submission" date="2020-04" db="EMBL/GenBank/DDBJ databases">
        <authorList>
            <consortium name="NCBI Genome Project"/>
        </authorList>
    </citation>
    <scope>NUCLEOTIDE SEQUENCE</scope>
    <source>
        <strain evidence="3">CBS 342.82</strain>
    </source>
</reference>
<organism evidence="3">
    <name type="scientific">Dissoconium aciculare CBS 342.82</name>
    <dbReference type="NCBI Taxonomy" id="1314786"/>
    <lineage>
        <taxon>Eukaryota</taxon>
        <taxon>Fungi</taxon>
        <taxon>Dikarya</taxon>
        <taxon>Ascomycota</taxon>
        <taxon>Pezizomycotina</taxon>
        <taxon>Dothideomycetes</taxon>
        <taxon>Dothideomycetidae</taxon>
        <taxon>Mycosphaerellales</taxon>
        <taxon>Dissoconiaceae</taxon>
        <taxon>Dissoconium</taxon>
    </lineage>
</organism>
<protein>
    <submittedName>
        <fullName evidence="3">Uncharacterized protein</fullName>
    </submittedName>
</protein>
<gene>
    <name evidence="3" type="ORF">K489DRAFT_374993</name>
</gene>
<dbReference type="GeneID" id="54361383"/>
<keyword evidence="1" id="KW-1133">Transmembrane helix</keyword>
<dbReference type="RefSeq" id="XP_033463951.1">
    <property type="nucleotide sequence ID" value="XM_033603583.1"/>
</dbReference>
<proteinExistence type="predicted"/>
<evidence type="ECO:0000313" key="3">
    <source>
        <dbReference type="RefSeq" id="XP_033463951.1"/>
    </source>
</evidence>